<dbReference type="InterPro" id="IPR013078">
    <property type="entry name" value="His_Pase_superF_clade-1"/>
</dbReference>
<sequence>MSKHTNHGNFLDTPQLQKGVTRFWLIRHALVEQNARMRLYGTMDVALCPDSLKAQRWMYEALARRLPQQALWFTSPLSRTQQTAHAIQEAGYGPHAMHVEPDLIEQSLGEWHGIEHHTLPDRLSLPAHPFWSVSATEQPPQGESMVQVCARVGACLDRLAARHVGQDMVVVSHGGAIRGALAHALRIHAYTALHFSIQNLSLSVIERLPEGWRIVTVNELPQPPVVVQRPVNLAAVDRMLAGFGIDLDREEDETYTEALYAQAVALVAAEREVSASFLQRILSVDYACADRMIAQMEKEGRVSGPNTVGQRDVLMPNTVVQEPR</sequence>
<dbReference type="InterPro" id="IPR050275">
    <property type="entry name" value="PGM_Phosphatase"/>
</dbReference>
<dbReference type="Pfam" id="PF09397">
    <property type="entry name" value="FtsK_gamma"/>
    <property type="match status" value="1"/>
</dbReference>
<dbReference type="SMART" id="SM00843">
    <property type="entry name" value="Ftsk_gamma"/>
    <property type="match status" value="1"/>
</dbReference>
<keyword evidence="2" id="KW-0132">Cell division</keyword>
<gene>
    <name evidence="2" type="ORF">D3W54_07285</name>
</gene>
<comment type="caution">
    <text evidence="2">The sequence shown here is derived from an EMBL/GenBank/DDBJ whole genome shotgun (WGS) entry which is preliminary data.</text>
</comment>
<dbReference type="PANTHER" id="PTHR48100:SF1">
    <property type="entry name" value="HISTIDINE PHOSPHATASE FAMILY PROTEIN-RELATED"/>
    <property type="match status" value="1"/>
</dbReference>
<dbReference type="PANTHER" id="PTHR48100">
    <property type="entry name" value="BROAD-SPECIFICITY PHOSPHATASE YOR283W-RELATED"/>
    <property type="match status" value="1"/>
</dbReference>
<keyword evidence="2" id="KW-0131">Cell cycle</keyword>
<dbReference type="SUPFAM" id="SSF53254">
    <property type="entry name" value="Phosphoglycerate mutase-like"/>
    <property type="match status" value="1"/>
</dbReference>
<evidence type="ECO:0000313" key="3">
    <source>
        <dbReference type="Proteomes" id="UP000427842"/>
    </source>
</evidence>
<dbReference type="Pfam" id="PF00300">
    <property type="entry name" value="His_Phos_1"/>
    <property type="match status" value="1"/>
</dbReference>
<dbReference type="EMBL" id="QYAZ01000001">
    <property type="protein sequence ID" value="KAB8124037.1"/>
    <property type="molecule type" value="Genomic_DNA"/>
</dbReference>
<accession>A0ABQ6VV06</accession>
<dbReference type="SMART" id="SM00855">
    <property type="entry name" value="PGAM"/>
    <property type="match status" value="1"/>
</dbReference>
<dbReference type="InterPro" id="IPR036390">
    <property type="entry name" value="WH_DNA-bd_sf"/>
</dbReference>
<name>A0ABQ6VV06_9PROT</name>
<evidence type="ECO:0000313" key="2">
    <source>
        <dbReference type="EMBL" id="KAB8124037.1"/>
    </source>
</evidence>
<dbReference type="InterPro" id="IPR029033">
    <property type="entry name" value="His_PPase_superfam"/>
</dbReference>
<proteinExistence type="predicted"/>
<evidence type="ECO:0000259" key="1">
    <source>
        <dbReference type="SMART" id="SM00843"/>
    </source>
</evidence>
<keyword evidence="3" id="KW-1185">Reference proteome</keyword>
<protein>
    <submittedName>
        <fullName evidence="2">Cell division protein FtsK</fullName>
    </submittedName>
</protein>
<dbReference type="InterPro" id="IPR018541">
    <property type="entry name" value="Ftsk_gamma"/>
</dbReference>
<dbReference type="InterPro" id="IPR036388">
    <property type="entry name" value="WH-like_DNA-bd_sf"/>
</dbReference>
<dbReference type="Gene3D" id="1.10.10.10">
    <property type="entry name" value="Winged helix-like DNA-binding domain superfamily/Winged helix DNA-binding domain"/>
    <property type="match status" value="1"/>
</dbReference>
<reference evidence="2 3" key="1">
    <citation type="submission" date="2018-09" db="EMBL/GenBank/DDBJ databases">
        <title>Genome sequence and characterization of the bcs clusters for the production of nanocellulose from the low pH resistant strain Komagataeibacter medellinensis ID13488.</title>
        <authorList>
            <person name="Hernandez-Arriaga A.M."/>
            <person name="Del Cerro C."/>
            <person name="Urbina L."/>
            <person name="Eceiza A."/>
            <person name="Retegi A."/>
            <person name="Prieto M.A."/>
        </authorList>
    </citation>
    <scope>NUCLEOTIDE SEQUENCE [LARGE SCALE GENOMIC DNA]</scope>
    <source>
        <strain evidence="2 3">ID13488</strain>
    </source>
</reference>
<dbReference type="Proteomes" id="UP000427842">
    <property type="component" value="Unassembled WGS sequence"/>
</dbReference>
<feature type="domain" description="FtsK gamma" evidence="1">
    <location>
        <begin position="253"/>
        <end position="318"/>
    </location>
</feature>
<dbReference type="SUPFAM" id="SSF46785">
    <property type="entry name" value="Winged helix' DNA-binding domain"/>
    <property type="match status" value="1"/>
</dbReference>
<dbReference type="CDD" id="cd07067">
    <property type="entry name" value="HP_PGM_like"/>
    <property type="match status" value="1"/>
</dbReference>
<dbReference type="Gene3D" id="3.40.50.1240">
    <property type="entry name" value="Phosphoglycerate mutase-like"/>
    <property type="match status" value="1"/>
</dbReference>
<organism evidence="2 3">
    <name type="scientific">Komagataeibacter medellinensis</name>
    <dbReference type="NCBI Taxonomy" id="1177712"/>
    <lineage>
        <taxon>Bacteria</taxon>
        <taxon>Pseudomonadati</taxon>
        <taxon>Pseudomonadota</taxon>
        <taxon>Alphaproteobacteria</taxon>
        <taxon>Acetobacterales</taxon>
        <taxon>Acetobacteraceae</taxon>
        <taxon>Komagataeibacter</taxon>
    </lineage>
</organism>
<dbReference type="GO" id="GO:0051301">
    <property type="term" value="P:cell division"/>
    <property type="evidence" value="ECO:0007669"/>
    <property type="project" value="UniProtKB-KW"/>
</dbReference>